<sequence>MIGDFATGCSSRKMCPTVSDTHKLKLMQKILNYWPTVFIFDRIGGLECALTLFSNTELQAGFTCVML</sequence>
<accession>A0A1R1X748</accession>
<comment type="caution">
    <text evidence="1">The sequence shown here is derived from an EMBL/GenBank/DDBJ whole genome shotgun (WGS) entry which is preliminary data.</text>
</comment>
<name>A0A1R1X748_9FUNG</name>
<dbReference type="EMBL" id="LSSN01005006">
    <property type="protein sequence ID" value="OMJ10432.1"/>
    <property type="molecule type" value="Genomic_DNA"/>
</dbReference>
<proteinExistence type="predicted"/>
<organism evidence="1 2">
    <name type="scientific">Smittium culicis</name>
    <dbReference type="NCBI Taxonomy" id="133412"/>
    <lineage>
        <taxon>Eukaryota</taxon>
        <taxon>Fungi</taxon>
        <taxon>Fungi incertae sedis</taxon>
        <taxon>Zoopagomycota</taxon>
        <taxon>Kickxellomycotina</taxon>
        <taxon>Harpellomycetes</taxon>
        <taxon>Harpellales</taxon>
        <taxon>Legeriomycetaceae</taxon>
        <taxon>Smittium</taxon>
    </lineage>
</organism>
<dbReference type="Proteomes" id="UP000187283">
    <property type="component" value="Unassembled WGS sequence"/>
</dbReference>
<protein>
    <submittedName>
        <fullName evidence="1">Uncharacterized protein</fullName>
    </submittedName>
</protein>
<evidence type="ECO:0000313" key="2">
    <source>
        <dbReference type="Proteomes" id="UP000187283"/>
    </source>
</evidence>
<keyword evidence="2" id="KW-1185">Reference proteome</keyword>
<evidence type="ECO:0000313" key="1">
    <source>
        <dbReference type="EMBL" id="OMJ10432.1"/>
    </source>
</evidence>
<gene>
    <name evidence="1" type="ORF">AYI70_g10329</name>
</gene>
<reference evidence="1 2" key="1">
    <citation type="submission" date="2017-01" db="EMBL/GenBank/DDBJ databases">
        <authorList>
            <person name="Mah S.A."/>
            <person name="Swanson W.J."/>
            <person name="Moy G.W."/>
            <person name="Vacquier V.D."/>
        </authorList>
    </citation>
    <scope>NUCLEOTIDE SEQUENCE [LARGE SCALE GENOMIC DNA]</scope>
    <source>
        <strain evidence="1 2">GSMNP</strain>
    </source>
</reference>
<dbReference type="AlphaFoldDB" id="A0A1R1X748"/>